<gene>
    <name evidence="3" type="ORF">BTO14_11400</name>
</gene>
<accession>A0A2P6C6V9</accession>
<protein>
    <recommendedName>
        <fullName evidence="2">Secretion system C-terminal sorting domain-containing protein</fullName>
    </recommendedName>
</protein>
<dbReference type="Pfam" id="PF18962">
    <property type="entry name" value="Por_Secre_tail"/>
    <property type="match status" value="1"/>
</dbReference>
<dbReference type="EMBL" id="MSCK01000002">
    <property type="protein sequence ID" value="PQJ68655.1"/>
    <property type="molecule type" value="Genomic_DNA"/>
</dbReference>
<dbReference type="InterPro" id="IPR026444">
    <property type="entry name" value="Secre_tail"/>
</dbReference>
<sequence length="93" mass="10512">MYKVGFYPDMGFALSTMSTKLAGVQVFKEMNNMLKIKGLQLGKAIIFNVLGKQVMSSNFTSNNNIEIALPRFTSGIYFVKLEIERGRLIKKKL</sequence>
<keyword evidence="1" id="KW-0732">Signal</keyword>
<dbReference type="Proteomes" id="UP000247345">
    <property type="component" value="Unassembled WGS sequence"/>
</dbReference>
<organism evidence="3 4">
    <name type="scientific">Polaribacter butkevichii</name>
    <dbReference type="NCBI Taxonomy" id="218490"/>
    <lineage>
        <taxon>Bacteria</taxon>
        <taxon>Pseudomonadati</taxon>
        <taxon>Bacteroidota</taxon>
        <taxon>Flavobacteriia</taxon>
        <taxon>Flavobacteriales</taxon>
        <taxon>Flavobacteriaceae</taxon>
    </lineage>
</organism>
<dbReference type="OrthoDB" id="862563at2"/>
<name>A0A2P6C6V9_9FLAO</name>
<comment type="caution">
    <text evidence="3">The sequence shown here is derived from an EMBL/GenBank/DDBJ whole genome shotgun (WGS) entry which is preliminary data.</text>
</comment>
<dbReference type="AlphaFoldDB" id="A0A2P6C6V9"/>
<evidence type="ECO:0000256" key="1">
    <source>
        <dbReference type="ARBA" id="ARBA00022729"/>
    </source>
</evidence>
<proteinExistence type="predicted"/>
<dbReference type="RefSeq" id="WP_146105288.1">
    <property type="nucleotide sequence ID" value="NZ_CP150661.1"/>
</dbReference>
<evidence type="ECO:0000259" key="2">
    <source>
        <dbReference type="Pfam" id="PF18962"/>
    </source>
</evidence>
<dbReference type="NCBIfam" id="TIGR04183">
    <property type="entry name" value="Por_Secre_tail"/>
    <property type="match status" value="1"/>
</dbReference>
<reference evidence="3 4" key="1">
    <citation type="submission" date="2016-12" db="EMBL/GenBank/DDBJ databases">
        <title>Trade-off between light-utilization and light-protection in marine flavobacteria.</title>
        <authorList>
            <person name="Kumagai Y."/>
            <person name="Yoshizawa S."/>
            <person name="Kogure K."/>
            <person name="Iwasaki W."/>
        </authorList>
    </citation>
    <scope>NUCLEOTIDE SEQUENCE [LARGE SCALE GENOMIC DNA]</scope>
    <source>
        <strain evidence="3 4">KCTC 12100</strain>
    </source>
</reference>
<feature type="domain" description="Secretion system C-terminal sorting" evidence="2">
    <location>
        <begin position="44"/>
        <end position="92"/>
    </location>
</feature>
<evidence type="ECO:0000313" key="3">
    <source>
        <dbReference type="EMBL" id="PQJ68655.1"/>
    </source>
</evidence>
<evidence type="ECO:0000313" key="4">
    <source>
        <dbReference type="Proteomes" id="UP000247345"/>
    </source>
</evidence>
<keyword evidence="4" id="KW-1185">Reference proteome</keyword>